<feature type="region of interest" description="Disordered" evidence="1">
    <location>
        <begin position="1"/>
        <end position="31"/>
    </location>
</feature>
<evidence type="ECO:0000259" key="2">
    <source>
        <dbReference type="Pfam" id="PF13625"/>
    </source>
</evidence>
<evidence type="ECO:0000313" key="3">
    <source>
        <dbReference type="EMBL" id="MCP2174897.1"/>
    </source>
</evidence>
<dbReference type="EMBL" id="JAMTCJ010000001">
    <property type="protein sequence ID" value="MCP2174897.1"/>
    <property type="molecule type" value="Genomic_DNA"/>
</dbReference>
<feature type="domain" description="Helicase XPB/Ssl2 N-terminal" evidence="2">
    <location>
        <begin position="516"/>
        <end position="637"/>
    </location>
</feature>
<comment type="caution">
    <text evidence="3">The sequence shown here is derived from an EMBL/GenBank/DDBJ whole genome shotgun (WGS) entry which is preliminary data.</text>
</comment>
<proteinExistence type="predicted"/>
<evidence type="ECO:0000256" key="1">
    <source>
        <dbReference type="SAM" id="MobiDB-lite"/>
    </source>
</evidence>
<accession>A0ABT1H9F9</accession>
<feature type="compositionally biased region" description="Polar residues" evidence="1">
    <location>
        <begin position="1"/>
        <end position="17"/>
    </location>
</feature>
<dbReference type="InterPro" id="IPR032830">
    <property type="entry name" value="XPB/Ssl2_N"/>
</dbReference>
<feature type="compositionally biased region" description="Basic and acidic residues" evidence="1">
    <location>
        <begin position="18"/>
        <end position="31"/>
    </location>
</feature>
<evidence type="ECO:0000313" key="4">
    <source>
        <dbReference type="Proteomes" id="UP001206895"/>
    </source>
</evidence>
<dbReference type="Proteomes" id="UP001206895">
    <property type="component" value="Unassembled WGS sequence"/>
</dbReference>
<name>A0ABT1H9F9_9NOCA</name>
<sequence length="800" mass="84588">MTPIWSVSQPDKITPMSSDDRPGTGAGPERHVGLAQDLAGRTDEQLVELLLARPDLATPPPTSTAVLAQRALAGPSISLAAEDLDLLAAAVIEQAITATTDAAHRTILAPTSAKAIVSALDGRADKDEIRERIALLRGRALLWGPDSALETGSHTPSALSTRAMHLGGPLSTMTLSEIADILAGLSERERELIETLATGSALGRTRDAAPDADPARPVPHLISLGLLARVDDQTVELPPVLGQLLRGEKPAEPRDLRAPALVPADTTRKFKAADVEAAAGGEALELLRHLTDTVEVLGRSPALVLRAGGLGVREMRRLAKATGIDIVRQGFVIELLAGARLIDNGFPDPPIDSGETAWTPTVTADQWLHQPPERRWYAIADAWMTLPRRPWQIGEDSAEGSAIPSLAGDLYDVQAPVERRMLLNALATGTPGVSVDVDSLARLIGWRHPRWQRRMSRRLIDATLDEAQSLGLVAHGALTAAGRAILADPATQNGDPEKAVSTIMGRALPDPIDFFLTQADLTVTAPGPLTPELSAELALVADLESGGAASVYRVTDSTVRRALDTGRTGTELTGFFTAHSKTPVPQSLEYLIDDVARRHGQLRVGVASAFIRCEDPTTLAAVLASPVSETLALRALAPTVAISQASLKTVLDELRAAGFAPAGEDSSGDLVDLRERGARVPALRAVRRSPRRPVASPEQMTTVVARMRTQDAAVSAVPSGSAGNSVRAGGGEPATALLQLAMRVGRKVRIGYVDAHGSASRHIVVPRLVGAGQLVVTEDDGLSDQHYALHRITSVELIED</sequence>
<protein>
    <submittedName>
        <fullName evidence="3">Helicase conserved C-terminal domain-containing protein</fullName>
    </submittedName>
</protein>
<organism evidence="3 4">
    <name type="scientific">Williamsia maris</name>
    <dbReference type="NCBI Taxonomy" id="72806"/>
    <lineage>
        <taxon>Bacteria</taxon>
        <taxon>Bacillati</taxon>
        <taxon>Actinomycetota</taxon>
        <taxon>Actinomycetes</taxon>
        <taxon>Mycobacteriales</taxon>
        <taxon>Nocardiaceae</taxon>
        <taxon>Williamsia</taxon>
    </lineage>
</organism>
<keyword evidence="4" id="KW-1185">Reference proteome</keyword>
<dbReference type="Pfam" id="PF13625">
    <property type="entry name" value="Helicase_C_3"/>
    <property type="match status" value="1"/>
</dbReference>
<gene>
    <name evidence="3" type="ORF">LX13_000704</name>
</gene>
<keyword evidence="3" id="KW-0547">Nucleotide-binding</keyword>
<keyword evidence="3" id="KW-0067">ATP-binding</keyword>
<keyword evidence="3" id="KW-0378">Hydrolase</keyword>
<dbReference type="GO" id="GO:0004386">
    <property type="term" value="F:helicase activity"/>
    <property type="evidence" value="ECO:0007669"/>
    <property type="project" value="UniProtKB-KW"/>
</dbReference>
<reference evidence="3 4" key="1">
    <citation type="submission" date="2022-06" db="EMBL/GenBank/DDBJ databases">
        <title>Genomic Encyclopedia of Archaeal and Bacterial Type Strains, Phase II (KMG-II): from individual species to whole genera.</title>
        <authorList>
            <person name="Goeker M."/>
        </authorList>
    </citation>
    <scope>NUCLEOTIDE SEQUENCE [LARGE SCALE GENOMIC DNA]</scope>
    <source>
        <strain evidence="3 4">DSM 44693</strain>
    </source>
</reference>
<keyword evidence="3" id="KW-0347">Helicase</keyword>